<sequence>MKTWQVIVGVLAGIVVLVGVFILGLLTFPLLTSKEKTEPSVSTQEIVQQTASSTTSNEGITEATQQTTQLQPEKQTSAEQQVPEEKVTVDPVLAKALATKAIPLTEFTYNPYDFDLDQATITNGTAKCIGWIQAENPAGLIEVEYHCFACDSIWTGKNYTYDWTNQQESARITNFTIVGEPCEHQKALKNNGYIS</sequence>
<proteinExistence type="predicted"/>
<evidence type="ECO:0000313" key="6">
    <source>
        <dbReference type="Proteomes" id="UP000321361"/>
    </source>
</evidence>
<comment type="caution">
    <text evidence="4">The sequence shown here is derived from an EMBL/GenBank/DDBJ whole genome shotgun (WGS) entry which is preliminary data.</text>
</comment>
<dbReference type="EMBL" id="BJUG01000013">
    <property type="protein sequence ID" value="GEK37890.1"/>
    <property type="molecule type" value="Genomic_DNA"/>
</dbReference>
<name>A0A179EP35_ENTTH</name>
<dbReference type="AlphaFoldDB" id="A0A179EP35"/>
<keyword evidence="2" id="KW-0812">Transmembrane</keyword>
<dbReference type="Proteomes" id="UP000321361">
    <property type="component" value="Unassembled WGS sequence"/>
</dbReference>
<feature type="region of interest" description="Disordered" evidence="1">
    <location>
        <begin position="39"/>
        <end position="83"/>
    </location>
</feature>
<dbReference type="GeneID" id="77486877"/>
<keyword evidence="2" id="KW-0472">Membrane</keyword>
<dbReference type="OrthoDB" id="9801204at2"/>
<evidence type="ECO:0000256" key="1">
    <source>
        <dbReference type="SAM" id="MobiDB-lite"/>
    </source>
</evidence>
<protein>
    <submittedName>
        <fullName evidence="4">Uncharacterized protein</fullName>
    </submittedName>
</protein>
<dbReference type="EMBL" id="LWMN01000016">
    <property type="protein sequence ID" value="OAQ55011.1"/>
    <property type="molecule type" value="Genomic_DNA"/>
</dbReference>
<evidence type="ECO:0000313" key="3">
    <source>
        <dbReference type="EMBL" id="GEK37890.1"/>
    </source>
</evidence>
<evidence type="ECO:0000313" key="4">
    <source>
        <dbReference type="EMBL" id="OAQ55011.1"/>
    </source>
</evidence>
<keyword evidence="5" id="KW-1185">Reference proteome</keyword>
<evidence type="ECO:0000313" key="5">
    <source>
        <dbReference type="Proteomes" id="UP000078516"/>
    </source>
</evidence>
<gene>
    <name evidence="4" type="ORF">A6E74_10455</name>
    <name evidence="3" type="ORF">ETH01_21770</name>
</gene>
<dbReference type="Proteomes" id="UP000078516">
    <property type="component" value="Unassembled WGS sequence"/>
</dbReference>
<feature type="transmembrane region" description="Helical" evidence="2">
    <location>
        <begin position="6"/>
        <end position="31"/>
    </location>
</feature>
<reference evidence="4 5" key="1">
    <citation type="submission" date="2016-04" db="EMBL/GenBank/DDBJ databases">
        <title>Draft genome of an Enterococcus thailandicus strain isolated from bovine feces.</title>
        <authorList>
            <person name="Beukers A.G."/>
            <person name="Zaheer R."/>
            <person name="Goji N."/>
            <person name="Cook S.R."/>
            <person name="Amoako K."/>
            <person name="Chaves A.V."/>
            <person name="Ward M.P."/>
            <person name="Mcallister T.A."/>
        </authorList>
    </citation>
    <scope>NUCLEOTIDE SEQUENCE [LARGE SCALE GENOMIC DNA]</scope>
    <source>
        <strain evidence="4 5">F0711D 46</strain>
    </source>
</reference>
<dbReference type="RefSeq" id="WP_067484931.1">
    <property type="nucleotide sequence ID" value="NZ_BJUG01000013.1"/>
</dbReference>
<feature type="compositionally biased region" description="Polar residues" evidence="1">
    <location>
        <begin position="39"/>
        <end position="80"/>
    </location>
</feature>
<dbReference type="KEGG" id="eth:CK496_04420"/>
<evidence type="ECO:0000256" key="2">
    <source>
        <dbReference type="SAM" id="Phobius"/>
    </source>
</evidence>
<reference evidence="3 6" key="2">
    <citation type="submission" date="2019-07" db="EMBL/GenBank/DDBJ databases">
        <title>Whole genome shotgun sequence of Enterococcus thailandicus NBRC 101867.</title>
        <authorList>
            <person name="Hosoyama A."/>
            <person name="Uohara A."/>
            <person name="Ohji S."/>
            <person name="Ichikawa N."/>
        </authorList>
    </citation>
    <scope>NUCLEOTIDE SEQUENCE [LARGE SCALE GENOMIC DNA]</scope>
    <source>
        <strain evidence="3 6">NBRC 101867</strain>
    </source>
</reference>
<keyword evidence="2" id="KW-1133">Transmembrane helix</keyword>
<accession>A0A179EP35</accession>
<organism evidence="4 5">
    <name type="scientific">Enterococcus thailandicus</name>
    <dbReference type="NCBI Taxonomy" id="417368"/>
    <lineage>
        <taxon>Bacteria</taxon>
        <taxon>Bacillati</taxon>
        <taxon>Bacillota</taxon>
        <taxon>Bacilli</taxon>
        <taxon>Lactobacillales</taxon>
        <taxon>Enterococcaceae</taxon>
        <taxon>Enterococcus</taxon>
    </lineage>
</organism>